<dbReference type="InterPro" id="IPR000160">
    <property type="entry name" value="GGDEF_dom"/>
</dbReference>
<feature type="domain" description="GGDEF" evidence="1">
    <location>
        <begin position="1"/>
        <end position="105"/>
    </location>
</feature>
<evidence type="ECO:0000259" key="1">
    <source>
        <dbReference type="PROSITE" id="PS50887"/>
    </source>
</evidence>
<dbReference type="AlphaFoldDB" id="A0A645J6Y7"/>
<dbReference type="NCBIfam" id="TIGR00254">
    <property type="entry name" value="GGDEF"/>
    <property type="match status" value="1"/>
</dbReference>
<accession>A0A645J6Y7</accession>
<dbReference type="EMBL" id="VSSQ01131166">
    <property type="protein sequence ID" value="MPN58459.1"/>
    <property type="molecule type" value="Genomic_DNA"/>
</dbReference>
<sequence>MQVALILHRACKGHDDFIARMGGDEFIIVGERATVQEIEALMVNIDGLTNQHNLEEKADYPLLISMGYSVLSQQDTLDSFLAAADRRMYANKQQRKQLRTNAARPS</sequence>
<protein>
    <recommendedName>
        <fullName evidence="1">GGDEF domain-containing protein</fullName>
    </recommendedName>
</protein>
<gene>
    <name evidence="2" type="ORF">SDC9_206164</name>
</gene>
<dbReference type="Gene3D" id="3.30.70.270">
    <property type="match status" value="1"/>
</dbReference>
<dbReference type="GO" id="GO:0052621">
    <property type="term" value="F:diguanylate cyclase activity"/>
    <property type="evidence" value="ECO:0007669"/>
    <property type="project" value="TreeGrafter"/>
</dbReference>
<evidence type="ECO:0000313" key="2">
    <source>
        <dbReference type="EMBL" id="MPN58459.1"/>
    </source>
</evidence>
<comment type="caution">
    <text evidence="2">The sequence shown here is derived from an EMBL/GenBank/DDBJ whole genome shotgun (WGS) entry which is preliminary data.</text>
</comment>
<dbReference type="InterPro" id="IPR043128">
    <property type="entry name" value="Rev_trsase/Diguanyl_cyclase"/>
</dbReference>
<proteinExistence type="predicted"/>
<dbReference type="InterPro" id="IPR050469">
    <property type="entry name" value="Diguanylate_Cyclase"/>
</dbReference>
<organism evidence="2">
    <name type="scientific">bioreactor metagenome</name>
    <dbReference type="NCBI Taxonomy" id="1076179"/>
    <lineage>
        <taxon>unclassified sequences</taxon>
        <taxon>metagenomes</taxon>
        <taxon>ecological metagenomes</taxon>
    </lineage>
</organism>
<dbReference type="Pfam" id="PF00990">
    <property type="entry name" value="GGDEF"/>
    <property type="match status" value="1"/>
</dbReference>
<dbReference type="PANTHER" id="PTHR45138">
    <property type="entry name" value="REGULATORY COMPONENTS OF SENSORY TRANSDUCTION SYSTEM"/>
    <property type="match status" value="1"/>
</dbReference>
<dbReference type="SUPFAM" id="SSF55073">
    <property type="entry name" value="Nucleotide cyclase"/>
    <property type="match status" value="1"/>
</dbReference>
<dbReference type="PROSITE" id="PS50887">
    <property type="entry name" value="GGDEF"/>
    <property type="match status" value="1"/>
</dbReference>
<dbReference type="PANTHER" id="PTHR45138:SF9">
    <property type="entry name" value="DIGUANYLATE CYCLASE DGCM-RELATED"/>
    <property type="match status" value="1"/>
</dbReference>
<reference evidence="2" key="1">
    <citation type="submission" date="2019-08" db="EMBL/GenBank/DDBJ databases">
        <authorList>
            <person name="Kucharzyk K."/>
            <person name="Murdoch R.W."/>
            <person name="Higgins S."/>
            <person name="Loffler F."/>
        </authorList>
    </citation>
    <scope>NUCLEOTIDE SEQUENCE</scope>
</reference>
<name>A0A645J6Y7_9ZZZZ</name>
<dbReference type="InterPro" id="IPR029787">
    <property type="entry name" value="Nucleotide_cyclase"/>
</dbReference>